<evidence type="ECO:0000313" key="1">
    <source>
        <dbReference type="EMBL" id="KAI0048119.1"/>
    </source>
</evidence>
<organism evidence="1 2">
    <name type="scientific">Auriscalpium vulgare</name>
    <dbReference type="NCBI Taxonomy" id="40419"/>
    <lineage>
        <taxon>Eukaryota</taxon>
        <taxon>Fungi</taxon>
        <taxon>Dikarya</taxon>
        <taxon>Basidiomycota</taxon>
        <taxon>Agaricomycotina</taxon>
        <taxon>Agaricomycetes</taxon>
        <taxon>Russulales</taxon>
        <taxon>Auriscalpiaceae</taxon>
        <taxon>Auriscalpium</taxon>
    </lineage>
</organism>
<reference evidence="1" key="1">
    <citation type="submission" date="2021-02" db="EMBL/GenBank/DDBJ databases">
        <authorList>
            <consortium name="DOE Joint Genome Institute"/>
            <person name="Ahrendt S."/>
            <person name="Looney B.P."/>
            <person name="Miyauchi S."/>
            <person name="Morin E."/>
            <person name="Drula E."/>
            <person name="Courty P.E."/>
            <person name="Chicoki N."/>
            <person name="Fauchery L."/>
            <person name="Kohler A."/>
            <person name="Kuo A."/>
            <person name="Labutti K."/>
            <person name="Pangilinan J."/>
            <person name="Lipzen A."/>
            <person name="Riley R."/>
            <person name="Andreopoulos W."/>
            <person name="He G."/>
            <person name="Johnson J."/>
            <person name="Barry K.W."/>
            <person name="Grigoriev I.V."/>
            <person name="Nagy L."/>
            <person name="Hibbett D."/>
            <person name="Henrissat B."/>
            <person name="Matheny P.B."/>
            <person name="Labbe J."/>
            <person name="Martin F."/>
        </authorList>
    </citation>
    <scope>NUCLEOTIDE SEQUENCE</scope>
    <source>
        <strain evidence="1">FP105234-sp</strain>
    </source>
</reference>
<dbReference type="Proteomes" id="UP000814033">
    <property type="component" value="Unassembled WGS sequence"/>
</dbReference>
<dbReference type="EMBL" id="MU275892">
    <property type="protein sequence ID" value="KAI0048119.1"/>
    <property type="molecule type" value="Genomic_DNA"/>
</dbReference>
<proteinExistence type="predicted"/>
<evidence type="ECO:0000313" key="2">
    <source>
        <dbReference type="Proteomes" id="UP000814033"/>
    </source>
</evidence>
<accession>A0ACB8RVP0</accession>
<name>A0ACB8RVP0_9AGAM</name>
<reference evidence="1" key="2">
    <citation type="journal article" date="2022" name="New Phytol.">
        <title>Evolutionary transition to the ectomycorrhizal habit in the genomes of a hyperdiverse lineage of mushroom-forming fungi.</title>
        <authorList>
            <person name="Looney B."/>
            <person name="Miyauchi S."/>
            <person name="Morin E."/>
            <person name="Drula E."/>
            <person name="Courty P.E."/>
            <person name="Kohler A."/>
            <person name="Kuo A."/>
            <person name="LaButti K."/>
            <person name="Pangilinan J."/>
            <person name="Lipzen A."/>
            <person name="Riley R."/>
            <person name="Andreopoulos W."/>
            <person name="He G."/>
            <person name="Johnson J."/>
            <person name="Nolan M."/>
            <person name="Tritt A."/>
            <person name="Barry K.W."/>
            <person name="Grigoriev I.V."/>
            <person name="Nagy L.G."/>
            <person name="Hibbett D."/>
            <person name="Henrissat B."/>
            <person name="Matheny P.B."/>
            <person name="Labbe J."/>
            <person name="Martin F.M."/>
        </authorList>
    </citation>
    <scope>NUCLEOTIDE SEQUENCE</scope>
    <source>
        <strain evidence="1">FP105234-sp</strain>
    </source>
</reference>
<keyword evidence="2" id="KW-1185">Reference proteome</keyword>
<protein>
    <submittedName>
        <fullName evidence="1">Uncharacterized protein</fullName>
    </submittedName>
</protein>
<comment type="caution">
    <text evidence="1">The sequence shown here is derived from an EMBL/GenBank/DDBJ whole genome shotgun (WGS) entry which is preliminary data.</text>
</comment>
<sequence length="521" mass="59233">MDYEPIVDKTLAMLEFLQDLQPKSTPVHILLRPRRSGKSMLLHFTSQFLQRGDPGDVQDRRKYFADLNLAIAKDENAVEKHFSNHIVLLLDLTNVVGTTMADLQYAFVLAVRNAVASMQSSACFSNAHELDEPDADFLRNLLTSLYTSYAFNAETILSNISRIVRKLSHRPLVFMVDEYDSPIACAAEHGFHEEAVNFFRQAIGAFLKDNDDLEGALIIGIMRFGDNNGYLSEVGNVKVFTLRDKRYTNACMFTADETRELLDRYRRRNDRMYPEQPLLITFEDLNHWYKGYYDANGARLYNPWSVMNALREKMPRSFWLMSGSDKGAEDRILELIDKDDSFKAAFEALVAGEPWEIELDGGFTFALMPQLMNRLQMLTFIYYAGYLTPVPSPPFCESTNSNPSATLTAHNVVTVAIPSYEIWVQYSLWLEAGLVSRMQRNSTGQSQSVAILKKSLLGSMTAFVDLLSQFIADKKLANYLGNNRRLFPLYFSALFTAATRNKKGRAWHQRVHSPVSSLGAR</sequence>
<gene>
    <name evidence="1" type="ORF">FA95DRAFT_1125847</name>
</gene>